<evidence type="ECO:0000313" key="7">
    <source>
        <dbReference type="EMBL" id="ETM36806.1"/>
    </source>
</evidence>
<reference evidence="3" key="3">
    <citation type="submission" date="2013-11" db="EMBL/GenBank/DDBJ databases">
        <title>The Genome Sequence of Phytophthora parasitica CJ05E6.</title>
        <authorList>
            <consortium name="The Broad Institute Genomics Platform"/>
            <person name="Russ C."/>
            <person name="Tyler B."/>
            <person name="Panabieres F."/>
            <person name="Shan W."/>
            <person name="Tripathy S."/>
            <person name="Grunwald N."/>
            <person name="Machado M."/>
            <person name="Johnson C.S."/>
            <person name="Arredondo F."/>
            <person name="Hong C."/>
            <person name="Coffey M."/>
            <person name="Young S.K."/>
            <person name="Zeng Q."/>
            <person name="Gargeya S."/>
            <person name="Fitzgerald M."/>
            <person name="Abouelleil A."/>
            <person name="Alvarado L."/>
            <person name="Chapman S.B."/>
            <person name="Gainer-Dewar J."/>
            <person name="Goldberg J."/>
            <person name="Griggs A."/>
            <person name="Gujja S."/>
            <person name="Hansen M."/>
            <person name="Howarth C."/>
            <person name="Imamovic A."/>
            <person name="Ireland A."/>
            <person name="Larimer J."/>
            <person name="McCowan C."/>
            <person name="Murphy C."/>
            <person name="Pearson M."/>
            <person name="Poon T.W."/>
            <person name="Priest M."/>
            <person name="Roberts A."/>
            <person name="Saif S."/>
            <person name="Shea T."/>
            <person name="Sykes S."/>
            <person name="Wortman J."/>
            <person name="Nusbaum C."/>
            <person name="Birren B."/>
        </authorList>
    </citation>
    <scope>NUCLEOTIDE SEQUENCE [LARGE SCALE GENOMIC DNA]</scope>
    <source>
        <strain evidence="3">CJ05E6</strain>
    </source>
</reference>
<dbReference type="EMBL" id="KI695239">
    <property type="protein sequence ID" value="ETM36817.1"/>
    <property type="molecule type" value="Genomic_DNA"/>
</dbReference>
<evidence type="ECO:0000313" key="4">
    <source>
        <dbReference type="EMBL" id="ETL30382.1"/>
    </source>
</evidence>
<evidence type="ECO:0000313" key="6">
    <source>
        <dbReference type="EMBL" id="ETL83614.1"/>
    </source>
</evidence>
<evidence type="ECO:0000313" key="5">
    <source>
        <dbReference type="EMBL" id="ETL83603.1"/>
    </source>
</evidence>
<evidence type="ECO:0000313" key="3">
    <source>
        <dbReference type="EMBL" id="ETL30370.1"/>
    </source>
</evidence>
<reference evidence="5" key="1">
    <citation type="submission" date="2013-11" db="EMBL/GenBank/DDBJ databases">
        <title>The Genome Sequence of Phytophthora parasitica CHvinca01.</title>
        <authorList>
            <consortium name="The Broad Institute Genomics Platform"/>
            <person name="Russ C."/>
            <person name="Tyler B."/>
            <person name="Panabieres F."/>
            <person name="Shan W."/>
            <person name="Tripathy S."/>
            <person name="Grunwald N."/>
            <person name="Machado M."/>
            <person name="Johnson C.S."/>
            <person name="Arredondo F."/>
            <person name="Hong C."/>
            <person name="Coffey M."/>
            <person name="Young S.K."/>
            <person name="Zeng Q."/>
            <person name="Gargeya S."/>
            <person name="Fitzgerald M."/>
            <person name="Abouelleil A."/>
            <person name="Alvarado L."/>
            <person name="Chapman S.B."/>
            <person name="Gainer-Dewar J."/>
            <person name="Goldberg J."/>
            <person name="Griggs A."/>
            <person name="Gujja S."/>
            <person name="Hansen M."/>
            <person name="Howarth C."/>
            <person name="Imamovic A."/>
            <person name="Ireland A."/>
            <person name="Larimer J."/>
            <person name="McCowan C."/>
            <person name="Murphy C."/>
            <person name="Pearson M."/>
            <person name="Poon T.W."/>
            <person name="Priest M."/>
            <person name="Roberts A."/>
            <person name="Saif S."/>
            <person name="Shea T."/>
            <person name="Sykes S."/>
            <person name="Wortman J."/>
            <person name="Nusbaum C."/>
            <person name="Birren B."/>
        </authorList>
    </citation>
    <scope>NUCLEOTIDE SEQUENCE [LARGE SCALE GENOMIC DNA]</scope>
    <source>
        <strain evidence="5">CHvinca01</strain>
    </source>
</reference>
<dbReference type="EMBL" id="KI688513">
    <property type="protein sequence ID" value="ETK76954.1"/>
    <property type="molecule type" value="Genomic_DNA"/>
</dbReference>
<proteinExistence type="predicted"/>
<protein>
    <submittedName>
        <fullName evidence="8">Uncharacterized protein</fullName>
    </submittedName>
</protein>
<accession>W2MKD2</accession>
<gene>
    <name evidence="7" type="ORF">L914_16554</name>
    <name evidence="8" type="ORF">L914_16565</name>
    <name evidence="1" type="ORF">L915_16719</name>
    <name evidence="2" type="ORF">L915_16730</name>
    <name evidence="3" type="ORF">L916_16627</name>
    <name evidence="4" type="ORF">L916_16639</name>
    <name evidence="5" type="ORF">L917_16448</name>
    <name evidence="6" type="ORF">L917_16459</name>
</gene>
<reference evidence="1" key="2">
    <citation type="submission" date="2013-11" db="EMBL/GenBank/DDBJ databases">
        <title>The Genome Sequence of Phytophthora parasitica CJ02B3.</title>
        <authorList>
            <consortium name="The Broad Institute Genomics Platform"/>
            <person name="Russ C."/>
            <person name="Tyler B."/>
            <person name="Panabieres F."/>
            <person name="Shan W."/>
            <person name="Tripathy S."/>
            <person name="Grunwald N."/>
            <person name="Machado M."/>
            <person name="Johnson C.S."/>
            <person name="Arredondo F."/>
            <person name="Hong C."/>
            <person name="Coffey M."/>
            <person name="Young S.K."/>
            <person name="Zeng Q."/>
            <person name="Gargeya S."/>
            <person name="Fitzgerald M."/>
            <person name="Abouelleil A."/>
            <person name="Alvarado L."/>
            <person name="Chapman S.B."/>
            <person name="Gainer-Dewar J."/>
            <person name="Goldberg J."/>
            <person name="Griggs A."/>
            <person name="Gujja S."/>
            <person name="Hansen M."/>
            <person name="Howarth C."/>
            <person name="Imamovic A."/>
            <person name="Ireland A."/>
            <person name="Larimer J."/>
            <person name="McCowan C."/>
            <person name="Murphy C."/>
            <person name="Pearson M."/>
            <person name="Poon T.W."/>
            <person name="Priest M."/>
            <person name="Roberts A."/>
            <person name="Saif S."/>
            <person name="Shea T."/>
            <person name="Sykes S."/>
            <person name="Wortman J."/>
            <person name="Nusbaum C."/>
            <person name="Birren B."/>
        </authorList>
    </citation>
    <scope>NUCLEOTIDE SEQUENCE [LARGE SCALE GENOMIC DNA]</scope>
    <source>
        <strain evidence="1">CJ02B3</strain>
    </source>
</reference>
<dbReference type="EMBL" id="KI688513">
    <property type="protein sequence ID" value="ETK76943.1"/>
    <property type="molecule type" value="Genomic_DNA"/>
</dbReference>
<dbReference type="EMBL" id="KI675297">
    <property type="protein sequence ID" value="ETL30370.1"/>
    <property type="molecule type" value="Genomic_DNA"/>
</dbReference>
<dbReference type="EMBL" id="KI681991">
    <property type="protein sequence ID" value="ETL83603.1"/>
    <property type="molecule type" value="Genomic_DNA"/>
</dbReference>
<dbReference type="Proteomes" id="UP000054532">
    <property type="component" value="Unassembled WGS sequence"/>
</dbReference>
<evidence type="ECO:0000313" key="8">
    <source>
        <dbReference type="EMBL" id="ETM36817.1"/>
    </source>
</evidence>
<evidence type="ECO:0000313" key="1">
    <source>
        <dbReference type="EMBL" id="ETK76943.1"/>
    </source>
</evidence>
<dbReference type="EMBL" id="KI695239">
    <property type="protein sequence ID" value="ETM36806.1"/>
    <property type="molecule type" value="Genomic_DNA"/>
</dbReference>
<dbReference type="Proteomes" id="UP000053236">
    <property type="component" value="Unassembled WGS sequence"/>
</dbReference>
<dbReference type="AlphaFoldDB" id="W2MKD2"/>
<name>W2MKD2_PHYNI</name>
<organism evidence="8">
    <name type="scientific">Phytophthora nicotianae</name>
    <name type="common">Potato buckeye rot agent</name>
    <name type="synonym">Phytophthora parasitica</name>
    <dbReference type="NCBI Taxonomy" id="4792"/>
    <lineage>
        <taxon>Eukaryota</taxon>
        <taxon>Sar</taxon>
        <taxon>Stramenopiles</taxon>
        <taxon>Oomycota</taxon>
        <taxon>Peronosporomycetes</taxon>
        <taxon>Peronosporales</taxon>
        <taxon>Peronosporaceae</taxon>
        <taxon>Phytophthora</taxon>
    </lineage>
</organism>
<dbReference type="EMBL" id="KI681991">
    <property type="protein sequence ID" value="ETL83614.1"/>
    <property type="molecule type" value="Genomic_DNA"/>
</dbReference>
<reference evidence="8" key="4">
    <citation type="submission" date="2013-11" db="EMBL/GenBank/DDBJ databases">
        <title>The Genome Sequence of Phytophthora parasitica IAC_01/95.</title>
        <authorList>
            <consortium name="The Broad Institute Genomics Platform"/>
            <person name="Russ C."/>
            <person name="Tyler B."/>
            <person name="Panabieres F."/>
            <person name="Shan W."/>
            <person name="Tripathy S."/>
            <person name="Grunwald N."/>
            <person name="Machado M."/>
            <person name="Johnson C.S."/>
            <person name="Arredondo F."/>
            <person name="Hong C."/>
            <person name="Coffey M."/>
            <person name="Young S.K."/>
            <person name="Zeng Q."/>
            <person name="Gargeya S."/>
            <person name="Fitzgerald M."/>
            <person name="Abouelleil A."/>
            <person name="Alvarado L."/>
            <person name="Chapman S.B."/>
            <person name="Gainer-Dewar J."/>
            <person name="Goldberg J."/>
            <person name="Griggs A."/>
            <person name="Gujja S."/>
            <person name="Hansen M."/>
            <person name="Howarth C."/>
            <person name="Imamovic A."/>
            <person name="Ireland A."/>
            <person name="Larimer J."/>
            <person name="McCowan C."/>
            <person name="Murphy C."/>
            <person name="Pearson M."/>
            <person name="Poon T.W."/>
            <person name="Priest M."/>
            <person name="Roberts A."/>
            <person name="Saif S."/>
            <person name="Shea T."/>
            <person name="Sykes S."/>
            <person name="Wortman J."/>
            <person name="Nusbaum C."/>
            <person name="Birren B."/>
        </authorList>
    </citation>
    <scope>NUCLEOTIDE SEQUENCE [LARGE SCALE GENOMIC DNA]</scope>
    <source>
        <strain evidence="8">IAC_01/95</strain>
    </source>
</reference>
<dbReference type="Proteomes" id="UP000054423">
    <property type="component" value="Unassembled WGS sequence"/>
</dbReference>
<dbReference type="EMBL" id="KI675297">
    <property type="protein sequence ID" value="ETL30382.1"/>
    <property type="molecule type" value="Genomic_DNA"/>
</dbReference>
<dbReference type="Proteomes" id="UP000053864">
    <property type="component" value="Unassembled WGS sequence"/>
</dbReference>
<sequence length="66" mass="7518">MATGEALLAQLSSLFQQDPLMYVLMGRFSVIFIYCMHPYSRLTRVIPSELPLVMRWGCFSASSRVT</sequence>
<evidence type="ECO:0000313" key="2">
    <source>
        <dbReference type="EMBL" id="ETK76954.1"/>
    </source>
</evidence>